<keyword evidence="2" id="KW-0442">Lipid degradation</keyword>
<dbReference type="InterPro" id="IPR003675">
    <property type="entry name" value="Rce1/LyrA-like_dom"/>
</dbReference>
<organism evidence="6 7">
    <name type="scientific">Asticcacaulis biprosthecium C19</name>
    <dbReference type="NCBI Taxonomy" id="715226"/>
    <lineage>
        <taxon>Bacteria</taxon>
        <taxon>Pseudomonadati</taxon>
        <taxon>Pseudomonadota</taxon>
        <taxon>Alphaproteobacteria</taxon>
        <taxon>Caulobacterales</taxon>
        <taxon>Caulobacteraceae</taxon>
        <taxon>Asticcacaulis</taxon>
    </lineage>
</organism>
<feature type="transmembrane region" description="Helical" evidence="4">
    <location>
        <begin position="66"/>
        <end position="90"/>
    </location>
</feature>
<dbReference type="PANTHER" id="PTHR10272">
    <property type="entry name" value="PLATELET-ACTIVATING FACTOR ACETYLHYDROLASE"/>
    <property type="match status" value="1"/>
</dbReference>
<evidence type="ECO:0000256" key="2">
    <source>
        <dbReference type="ARBA" id="ARBA00022963"/>
    </source>
</evidence>
<feature type="transmembrane region" description="Helical" evidence="4">
    <location>
        <begin position="24"/>
        <end position="45"/>
    </location>
</feature>
<reference evidence="7" key="1">
    <citation type="submission" date="2011-03" db="EMBL/GenBank/DDBJ databases">
        <title>Draft genome sequence of Brevundimonas diminuta.</title>
        <authorList>
            <person name="Brown P.J.B."/>
            <person name="Buechlein A."/>
            <person name="Hemmerich C."/>
            <person name="Brun Y.V."/>
        </authorList>
    </citation>
    <scope>NUCLEOTIDE SEQUENCE [LARGE SCALE GENOMIC DNA]</scope>
    <source>
        <strain evidence="7">C19</strain>
    </source>
</reference>
<dbReference type="Pfam" id="PF03403">
    <property type="entry name" value="PAF-AH_p_II"/>
    <property type="match status" value="1"/>
</dbReference>
<dbReference type="PANTHER" id="PTHR10272:SF0">
    <property type="entry name" value="PLATELET-ACTIVATING FACTOR ACETYLHYDROLASE"/>
    <property type="match status" value="1"/>
</dbReference>
<proteinExistence type="predicted"/>
<feature type="transmembrane region" description="Helical" evidence="4">
    <location>
        <begin position="138"/>
        <end position="157"/>
    </location>
</feature>
<evidence type="ECO:0000256" key="1">
    <source>
        <dbReference type="ARBA" id="ARBA00022801"/>
    </source>
</evidence>
<feature type="transmembrane region" description="Helical" evidence="4">
    <location>
        <begin position="169"/>
        <end position="187"/>
    </location>
</feature>
<dbReference type="InterPro" id="IPR029058">
    <property type="entry name" value="AB_hydrolase_fold"/>
</dbReference>
<dbReference type="Pfam" id="PF02517">
    <property type="entry name" value="Rce1-like"/>
    <property type="match status" value="1"/>
</dbReference>
<dbReference type="GO" id="GO:0004175">
    <property type="term" value="F:endopeptidase activity"/>
    <property type="evidence" value="ECO:0007669"/>
    <property type="project" value="UniProtKB-ARBA"/>
</dbReference>
<keyword evidence="1 6" id="KW-0378">Hydrolase</keyword>
<dbReference type="Gene3D" id="3.40.50.1820">
    <property type="entry name" value="alpha/beta hydrolase"/>
    <property type="match status" value="1"/>
</dbReference>
<feature type="transmembrane region" description="Helical" evidence="4">
    <location>
        <begin position="260"/>
        <end position="284"/>
    </location>
</feature>
<dbReference type="Proteomes" id="UP000006512">
    <property type="component" value="Unassembled WGS sequence"/>
</dbReference>
<gene>
    <name evidence="6" type="ORF">ABI_43700</name>
</gene>
<dbReference type="eggNOG" id="COG4188">
    <property type="taxonomic scope" value="Bacteria"/>
</dbReference>
<accession>F4QT75</accession>
<evidence type="ECO:0000256" key="4">
    <source>
        <dbReference type="SAM" id="Phobius"/>
    </source>
</evidence>
<dbReference type="AlphaFoldDB" id="F4QT75"/>
<keyword evidence="3" id="KW-0443">Lipid metabolism</keyword>
<keyword evidence="4" id="KW-1133">Transmembrane helix</keyword>
<keyword evidence="4" id="KW-0472">Membrane</keyword>
<feature type="transmembrane region" description="Helical" evidence="4">
    <location>
        <begin position="194"/>
        <end position="211"/>
    </location>
</feature>
<protein>
    <submittedName>
        <fullName evidence="6">Platelet-activating factor acetylhydrolase, plasma/intracellular isoform II family protein</fullName>
    </submittedName>
</protein>
<sequence>MLLFLLSLPFYVLGAAGDRLPIASFLPLTALMAFMPVIAALILVVRDSGLAGARALFARVLDYDRINSVQWLLVALLIMPVVFLLHYGVYRLSGAALPDAQLFSILEILAFALMFLVGAVGEELGWQGYAFAGLSARWSALTTSLILGTVWALWHVIPYAQMGHDVGWIAWQCLATIALRVIIVWLFANTGHSVFIAVLFHATINIPWGILTNYDAYYAPFLLFVILAVVAVIVVVLAGAATLRASDRCDHSGSKGSARYLAAGGAVGSGALILAAAIAFRIVLPVFHFPRPTGPYAIGTVTYHWVDANRPDIFRADPAARREVMVQVWYPAQAVPAAPRAPYLADADAVTAAFARLQRKPQFLFSPLKYVTTDAVSSAPIANDQRNYPVLIFLEGATGFRQMNTYQIEELVSHGYIVAAIDQPGAAANVVFPDGRQQAGLTVAQLHAMVGSSYMRDRVAPRLNGHVLEGNSIIPYLAQDVSFTLDQLAEVNRADAGGILTGKLDMQGTGVFGISLGGIVAGDSCLRDPRLKACLVMDAAMSLDVVKSGLRQPAMWITRDATDMRLERQRSGGWPEPEIESHQTSMRSVYESLARSGYFVRVSGMFHSNFTDISNWSPVLSQIGVTGPIDAVRAHTIVNAYSRAFFDRHLKGRPAPLLAGPSDAYPEVKVETKP</sequence>
<dbReference type="GO" id="GO:0016042">
    <property type="term" value="P:lipid catabolic process"/>
    <property type="evidence" value="ECO:0007669"/>
    <property type="project" value="UniProtKB-KW"/>
</dbReference>
<dbReference type="STRING" id="715226.ABI_43700"/>
<evidence type="ECO:0000256" key="3">
    <source>
        <dbReference type="ARBA" id="ARBA00023098"/>
    </source>
</evidence>
<evidence type="ECO:0000313" key="6">
    <source>
        <dbReference type="EMBL" id="EGF89945.1"/>
    </source>
</evidence>
<dbReference type="HOGENOM" id="CLU_026278_2_1_5"/>
<evidence type="ECO:0000259" key="5">
    <source>
        <dbReference type="Pfam" id="PF02517"/>
    </source>
</evidence>
<feature type="transmembrane region" description="Helical" evidence="4">
    <location>
        <begin position="217"/>
        <end position="240"/>
    </location>
</feature>
<dbReference type="eggNOG" id="COG1266">
    <property type="taxonomic scope" value="Bacteria"/>
</dbReference>
<feature type="transmembrane region" description="Helical" evidence="4">
    <location>
        <begin position="102"/>
        <end position="126"/>
    </location>
</feature>
<dbReference type="SUPFAM" id="SSF53474">
    <property type="entry name" value="alpha/beta-Hydrolases"/>
    <property type="match status" value="1"/>
</dbReference>
<feature type="domain" description="CAAX prenyl protease 2/Lysostaphin resistance protein A-like" evidence="5">
    <location>
        <begin position="107"/>
        <end position="206"/>
    </location>
</feature>
<keyword evidence="4" id="KW-0812">Transmembrane</keyword>
<evidence type="ECO:0000313" key="7">
    <source>
        <dbReference type="Proteomes" id="UP000006512"/>
    </source>
</evidence>
<dbReference type="EMBL" id="GL883080">
    <property type="protein sequence ID" value="EGF89945.1"/>
    <property type="molecule type" value="Genomic_DNA"/>
</dbReference>
<keyword evidence="7" id="KW-1185">Reference proteome</keyword>
<name>F4QT75_9CAUL</name>
<dbReference type="GO" id="GO:0003847">
    <property type="term" value="F:1-alkyl-2-acetylglycerophosphocholine esterase activity"/>
    <property type="evidence" value="ECO:0007669"/>
    <property type="project" value="TreeGrafter"/>
</dbReference>
<dbReference type="GO" id="GO:0080120">
    <property type="term" value="P:CAAX-box protein maturation"/>
    <property type="evidence" value="ECO:0007669"/>
    <property type="project" value="UniProtKB-ARBA"/>
</dbReference>